<dbReference type="KEGG" id="maw:19249422"/>
<dbReference type="GO" id="GO:0004197">
    <property type="term" value="F:cysteine-type endopeptidase activity"/>
    <property type="evidence" value="ECO:0007669"/>
    <property type="project" value="InterPro"/>
</dbReference>
<organism evidence="4">
    <name type="scientific">Metarhizium acridum (strain CQMa 102)</name>
    <dbReference type="NCBI Taxonomy" id="655827"/>
    <lineage>
        <taxon>Eukaryota</taxon>
        <taxon>Fungi</taxon>
        <taxon>Dikarya</taxon>
        <taxon>Ascomycota</taxon>
        <taxon>Pezizomycotina</taxon>
        <taxon>Sordariomycetes</taxon>
        <taxon>Hypocreomycetidae</taxon>
        <taxon>Hypocreales</taxon>
        <taxon>Clavicipitaceae</taxon>
        <taxon>Metarhizium</taxon>
    </lineage>
</organism>
<reference evidence="3 4" key="1">
    <citation type="journal article" date="2011" name="PLoS Genet.">
        <title>Genome sequencing and comparative transcriptomics of the model entomopathogenic fungi Metarhizium anisopliae and M. acridum.</title>
        <authorList>
            <person name="Gao Q."/>
            <person name="Jin K."/>
            <person name="Ying S.H."/>
            <person name="Zhang Y."/>
            <person name="Xiao G."/>
            <person name="Shang Y."/>
            <person name="Duan Z."/>
            <person name="Hu X."/>
            <person name="Xie X.Q."/>
            <person name="Zhou G."/>
            <person name="Peng G."/>
            <person name="Luo Z."/>
            <person name="Huang W."/>
            <person name="Wang B."/>
            <person name="Fang W."/>
            <person name="Wang S."/>
            <person name="Zhong Y."/>
            <person name="Ma L.J."/>
            <person name="St Leger R.J."/>
            <person name="Zhao G.P."/>
            <person name="Pei Y."/>
            <person name="Feng M.G."/>
            <person name="Xia Y."/>
            <person name="Wang C."/>
        </authorList>
    </citation>
    <scope>NUCLEOTIDE SEQUENCE [LARGE SCALE GENOMIC DNA]</scope>
    <source>
        <strain evidence="3 4">CQMa 102</strain>
    </source>
</reference>
<evidence type="ECO:0000256" key="1">
    <source>
        <dbReference type="ARBA" id="ARBA00009005"/>
    </source>
</evidence>
<dbReference type="PANTHER" id="PTHR48104">
    <property type="entry name" value="METACASPASE-4"/>
    <property type="match status" value="1"/>
</dbReference>
<gene>
    <name evidence="3" type="ORF">MAC_05111</name>
</gene>
<dbReference type="HOGENOM" id="CLU_016732_1_0_1"/>
<dbReference type="Gene3D" id="3.40.50.1460">
    <property type="match status" value="1"/>
</dbReference>
<keyword evidence="4" id="KW-1185">Reference proteome</keyword>
<evidence type="ECO:0000313" key="3">
    <source>
        <dbReference type="EMBL" id="EFY88846.1"/>
    </source>
</evidence>
<sequence>MGDQHAAAASHYAILIGIDAYPAGPLTSCVRDVQMIRKCLEDKLSSVDMQILTASKSPDPEMAMPLEDPECWPSIRNVTLAFERITSQAKSGDFVYIHYSGHGTRLPPCWDFSNESTGDLALVLLEEDQSSPPCLRGPQLARLLKNMIDKELVITLVLDCCFSAAVYRKSDCSVRYLPCGLEAASTPSPCPEDGFTGSDTRSTNRAASMHDNWLLEPDRYTILAACGPHERATTGSEASAKGVKYGALSYFLCQTLSDHGLGRRHKHIHRHLCARFRESCVAQHPVLYGNADQGFFGQVSLLCGERSICIMEHEGSLQLLAGQAHGLRNGDRFTVYRPGGHRRAEDRFIAKVVRAGALTSQLELLATRRNVQTGWVAEPLACAYFADFPIRLAAHLPRHDELLAALKERSLSTNMDNHQVPALQVVLGNTDEYEILDDSGRKLINVPAMPRDQTGIRRVCDVLQHLARFRIAKDLVNPTPTAAFRTSFDVHIIRDSTAFGPGEQIEVRHNSSVKVAIKNKGDAVLYAYLYSLGPCWGVKGILRATYQAIPPRTDPLNGDVAFTGMASWSIRMMIRPLMMEHGSCEDIIKVLVTSQPTSFDLLELSNLDELAKMVSGSRLSHPNSHVPEDWIALNFPIRTSL</sequence>
<evidence type="ECO:0000259" key="2">
    <source>
        <dbReference type="Pfam" id="PF00656"/>
    </source>
</evidence>
<protein>
    <submittedName>
        <fullName evidence="3">Caspase, putative</fullName>
    </submittedName>
</protein>
<dbReference type="InterPro" id="IPR011600">
    <property type="entry name" value="Pept_C14_caspase"/>
</dbReference>
<name>E9E5G3_METAQ</name>
<dbReference type="GO" id="GO:0006508">
    <property type="term" value="P:proteolysis"/>
    <property type="evidence" value="ECO:0007669"/>
    <property type="project" value="InterPro"/>
</dbReference>
<dbReference type="Proteomes" id="UP000002499">
    <property type="component" value="Unassembled WGS sequence"/>
</dbReference>
<dbReference type="OMA" id="IHRHLCA"/>
<evidence type="ECO:0000313" key="4">
    <source>
        <dbReference type="Proteomes" id="UP000002499"/>
    </source>
</evidence>
<dbReference type="InParanoid" id="E9E5G3"/>
<accession>E9E5G3</accession>
<dbReference type="GeneID" id="19249422"/>
<dbReference type="OrthoDB" id="4961274at2759"/>
<dbReference type="PANTHER" id="PTHR48104:SF30">
    <property type="entry name" value="METACASPASE-1"/>
    <property type="match status" value="1"/>
</dbReference>
<dbReference type="Pfam" id="PF00656">
    <property type="entry name" value="Peptidase_C14"/>
    <property type="match status" value="1"/>
</dbReference>
<dbReference type="InterPro" id="IPR050452">
    <property type="entry name" value="Metacaspase"/>
</dbReference>
<dbReference type="GO" id="GO:0005737">
    <property type="term" value="C:cytoplasm"/>
    <property type="evidence" value="ECO:0007669"/>
    <property type="project" value="TreeGrafter"/>
</dbReference>
<proteinExistence type="inferred from homology"/>
<comment type="similarity">
    <text evidence="1">Belongs to the peptidase C14B family.</text>
</comment>
<dbReference type="eggNOG" id="KOG1546">
    <property type="taxonomic scope" value="Eukaryota"/>
</dbReference>
<dbReference type="EMBL" id="GL698506">
    <property type="protein sequence ID" value="EFY88846.1"/>
    <property type="molecule type" value="Genomic_DNA"/>
</dbReference>
<dbReference type="AlphaFoldDB" id="E9E5G3"/>
<feature type="domain" description="Peptidase C14 caspase" evidence="2">
    <location>
        <begin position="11"/>
        <end position="289"/>
    </location>
</feature>